<accession>A0A173YIH8</accession>
<gene>
    <name evidence="1" type="ORF">ERS852491_00123</name>
</gene>
<evidence type="ECO:0000313" key="1">
    <source>
        <dbReference type="EMBL" id="CUN64061.1"/>
    </source>
</evidence>
<evidence type="ECO:0000313" key="2">
    <source>
        <dbReference type="Proteomes" id="UP000095544"/>
    </source>
</evidence>
<dbReference type="Proteomes" id="UP000095544">
    <property type="component" value="Unassembled WGS sequence"/>
</dbReference>
<protein>
    <submittedName>
        <fullName evidence="1">AroM protein</fullName>
    </submittedName>
</protein>
<dbReference type="InterPro" id="IPR010843">
    <property type="entry name" value="Uncharacterised_AroM"/>
</dbReference>
<dbReference type="RefSeq" id="WP_055149941.1">
    <property type="nucleotide sequence ID" value="NZ_CYZU01000001.1"/>
</dbReference>
<dbReference type="STRING" id="39482.ERS852491_00123"/>
<name>A0A173YIH8_9FIRM</name>
<proteinExistence type="predicted"/>
<dbReference type="Pfam" id="PF07302">
    <property type="entry name" value="AroM"/>
    <property type="match status" value="1"/>
</dbReference>
<sequence>MKIGAVTIGQSPRVDVTPDILPIFGEGVELLQAGALDGLTKEQIRSMAPLETDYVLVSRLNDGTFAKFGESFILERMQTCISRLEEQGAVLIMLFCAGTFPDIFEAKVPLVYPAKILNGLARALSKNSNIIVITPDEQQVQQAYDQWGPIMEKVTPIPANPYGDMAEVRKAAEKARDIDADLIVMDCIGFTKEAKSIVLSIAKKPVLLCRTTLARTVSEMLDI</sequence>
<organism evidence="1 2">
    <name type="scientific">Faecalicatena contorta</name>
    <dbReference type="NCBI Taxonomy" id="39482"/>
    <lineage>
        <taxon>Bacteria</taxon>
        <taxon>Bacillati</taxon>
        <taxon>Bacillota</taxon>
        <taxon>Clostridia</taxon>
        <taxon>Lachnospirales</taxon>
        <taxon>Lachnospiraceae</taxon>
        <taxon>Faecalicatena</taxon>
    </lineage>
</organism>
<dbReference type="OrthoDB" id="9798683at2"/>
<dbReference type="AlphaFoldDB" id="A0A173YIH8"/>
<reference evidence="1 2" key="1">
    <citation type="submission" date="2015-09" db="EMBL/GenBank/DDBJ databases">
        <authorList>
            <consortium name="Pathogen Informatics"/>
        </authorList>
    </citation>
    <scope>NUCLEOTIDE SEQUENCE [LARGE SCALE GENOMIC DNA]</scope>
    <source>
        <strain evidence="1 2">2789STDY5834876</strain>
    </source>
</reference>
<dbReference type="EMBL" id="CYZU01000001">
    <property type="protein sequence ID" value="CUN64061.1"/>
    <property type="molecule type" value="Genomic_DNA"/>
</dbReference>